<name>A0A402ASX8_9CHLR</name>
<accession>A0A402ASX8</accession>
<evidence type="ECO:0000313" key="2">
    <source>
        <dbReference type="Proteomes" id="UP000287188"/>
    </source>
</evidence>
<evidence type="ECO:0000313" key="1">
    <source>
        <dbReference type="EMBL" id="GCE22230.1"/>
    </source>
</evidence>
<dbReference type="EMBL" id="BIFS01000002">
    <property type="protein sequence ID" value="GCE22230.1"/>
    <property type="molecule type" value="Genomic_DNA"/>
</dbReference>
<dbReference type="RefSeq" id="WP_126554848.1">
    <property type="nucleotide sequence ID" value="NZ_BIFS01000002.1"/>
</dbReference>
<dbReference type="AlphaFoldDB" id="A0A402ASX8"/>
<protein>
    <submittedName>
        <fullName evidence="1">Uncharacterized protein</fullName>
    </submittedName>
</protein>
<dbReference type="OrthoDB" id="172826at2"/>
<sequence length="68" mass="7618">MSEVAKVKLQIDLEAEATQRALYDPAIVANHTSITIRMERLADHISALEHAGLHEIAHDVLCQDSLWK</sequence>
<organism evidence="1 2">
    <name type="scientific">Dictyobacter kobayashii</name>
    <dbReference type="NCBI Taxonomy" id="2014872"/>
    <lineage>
        <taxon>Bacteria</taxon>
        <taxon>Bacillati</taxon>
        <taxon>Chloroflexota</taxon>
        <taxon>Ktedonobacteria</taxon>
        <taxon>Ktedonobacterales</taxon>
        <taxon>Dictyobacteraceae</taxon>
        <taxon>Dictyobacter</taxon>
    </lineage>
</organism>
<reference evidence="2" key="1">
    <citation type="submission" date="2018-12" db="EMBL/GenBank/DDBJ databases">
        <title>Tengunoibacter tsumagoiensis gen. nov., sp. nov., Dictyobacter kobayashii sp. nov., D. alpinus sp. nov., and D. joshuensis sp. nov. and description of Dictyobacteraceae fam. nov. within the order Ktedonobacterales isolated from Tengu-no-mugimeshi.</title>
        <authorList>
            <person name="Wang C.M."/>
            <person name="Zheng Y."/>
            <person name="Sakai Y."/>
            <person name="Toyoda A."/>
            <person name="Minakuchi Y."/>
            <person name="Abe K."/>
            <person name="Yokota A."/>
            <person name="Yabe S."/>
        </authorList>
    </citation>
    <scope>NUCLEOTIDE SEQUENCE [LARGE SCALE GENOMIC DNA]</scope>
    <source>
        <strain evidence="2">Uno11</strain>
    </source>
</reference>
<comment type="caution">
    <text evidence="1">The sequence shown here is derived from an EMBL/GenBank/DDBJ whole genome shotgun (WGS) entry which is preliminary data.</text>
</comment>
<proteinExistence type="predicted"/>
<dbReference type="Proteomes" id="UP000287188">
    <property type="component" value="Unassembled WGS sequence"/>
</dbReference>
<gene>
    <name evidence="1" type="ORF">KDK_60300</name>
</gene>
<keyword evidence="2" id="KW-1185">Reference proteome</keyword>